<evidence type="ECO:0000256" key="2">
    <source>
        <dbReference type="ARBA" id="ARBA00022475"/>
    </source>
</evidence>
<name>A0AAJ7W214_CEPCN</name>
<evidence type="ECO:0000256" key="4">
    <source>
        <dbReference type="ARBA" id="ARBA00022989"/>
    </source>
</evidence>
<evidence type="ECO:0000313" key="9">
    <source>
        <dbReference type="Proteomes" id="UP000694920"/>
    </source>
</evidence>
<reference evidence="10" key="1">
    <citation type="submission" date="2025-08" db="UniProtKB">
        <authorList>
            <consortium name="RefSeq"/>
        </authorList>
    </citation>
    <scope>IDENTIFICATION</scope>
</reference>
<dbReference type="PANTHER" id="PTHR42643:SF38">
    <property type="entry name" value="IONOTROPIC RECEPTOR 100A"/>
    <property type="match status" value="1"/>
</dbReference>
<dbReference type="AlphaFoldDB" id="A0AAJ7W214"/>
<keyword evidence="5 8" id="KW-0472">Membrane</keyword>
<dbReference type="PANTHER" id="PTHR42643">
    <property type="entry name" value="IONOTROPIC RECEPTOR 20A-RELATED"/>
    <property type="match status" value="1"/>
</dbReference>
<feature type="transmembrane region" description="Helical" evidence="8">
    <location>
        <begin position="198"/>
        <end position="219"/>
    </location>
</feature>
<organism evidence="9 10">
    <name type="scientific">Cephus cinctus</name>
    <name type="common">Wheat stem sawfly</name>
    <dbReference type="NCBI Taxonomy" id="211228"/>
    <lineage>
        <taxon>Eukaryota</taxon>
        <taxon>Metazoa</taxon>
        <taxon>Ecdysozoa</taxon>
        <taxon>Arthropoda</taxon>
        <taxon>Hexapoda</taxon>
        <taxon>Insecta</taxon>
        <taxon>Pterygota</taxon>
        <taxon>Neoptera</taxon>
        <taxon>Endopterygota</taxon>
        <taxon>Hymenoptera</taxon>
        <taxon>Cephoidea</taxon>
        <taxon>Cephidae</taxon>
        <taxon>Cephus</taxon>
    </lineage>
</organism>
<keyword evidence="9" id="KW-1185">Reference proteome</keyword>
<evidence type="ECO:0000256" key="8">
    <source>
        <dbReference type="SAM" id="Phobius"/>
    </source>
</evidence>
<protein>
    <submittedName>
        <fullName evidence="10">Uncharacterized protein LOC107269638</fullName>
    </submittedName>
</protein>
<evidence type="ECO:0000256" key="1">
    <source>
        <dbReference type="ARBA" id="ARBA00004651"/>
    </source>
</evidence>
<dbReference type="RefSeq" id="XP_024941092.1">
    <property type="nucleotide sequence ID" value="XM_025085324.1"/>
</dbReference>
<gene>
    <name evidence="10" type="primary">LOC107269638</name>
</gene>
<keyword evidence="6" id="KW-0675">Receptor</keyword>
<accession>A0AAJ7W214</accession>
<proteinExistence type="predicted"/>
<dbReference type="Proteomes" id="UP000694920">
    <property type="component" value="Unplaced"/>
</dbReference>
<comment type="subcellular location">
    <subcellularLocation>
        <location evidence="1">Cell membrane</location>
        <topology evidence="1">Multi-pass membrane protein</topology>
    </subcellularLocation>
</comment>
<keyword evidence="7" id="KW-0325">Glycoprotein</keyword>
<evidence type="ECO:0000256" key="5">
    <source>
        <dbReference type="ARBA" id="ARBA00023136"/>
    </source>
</evidence>
<dbReference type="GeneID" id="107269638"/>
<dbReference type="InterPro" id="IPR052192">
    <property type="entry name" value="Insect_Ionotropic_Sensory_Rcpt"/>
</dbReference>
<feature type="transmembrane region" description="Helical" evidence="8">
    <location>
        <begin position="32"/>
        <end position="58"/>
    </location>
</feature>
<evidence type="ECO:0000256" key="7">
    <source>
        <dbReference type="ARBA" id="ARBA00023180"/>
    </source>
</evidence>
<evidence type="ECO:0000256" key="6">
    <source>
        <dbReference type="ARBA" id="ARBA00023170"/>
    </source>
</evidence>
<dbReference type="Gene3D" id="1.10.287.70">
    <property type="match status" value="1"/>
</dbReference>
<keyword evidence="4 8" id="KW-1133">Transmembrane helix</keyword>
<dbReference type="SUPFAM" id="SSF53850">
    <property type="entry name" value="Periplasmic binding protein-like II"/>
    <property type="match status" value="1"/>
</dbReference>
<evidence type="ECO:0000313" key="10">
    <source>
        <dbReference type="RefSeq" id="XP_024941092.1"/>
    </source>
</evidence>
<dbReference type="KEGG" id="ccin:107269638"/>
<dbReference type="GO" id="GO:0005886">
    <property type="term" value="C:plasma membrane"/>
    <property type="evidence" value="ECO:0007669"/>
    <property type="project" value="UniProtKB-SubCell"/>
</dbReference>
<sequence length="245" mass="28051">MVPSMRRKFSPWIITILPLGMGDPRTVKSTSFRMHFLVLALCGYILTQSYLASLSGILTKPRSSSEMQTLEELEESDYPLYGLQTIRLQLMESNPKLYKHFKEVSMNEYFEMFDQVIAGRKKVATHAAMTQILFINTTSIDMNFHVIPEKIGFYSISMLLPETSLILPTFDKLISIAVENGLFDYWIMQQLKEGREKNLISGVFFLLVIGLVISSLTFIGELVVGSKNVPPHQRHLKALRLRRIQ</sequence>
<evidence type="ECO:0000256" key="3">
    <source>
        <dbReference type="ARBA" id="ARBA00022692"/>
    </source>
</evidence>
<keyword evidence="3 8" id="KW-0812">Transmembrane</keyword>
<keyword evidence="2" id="KW-1003">Cell membrane</keyword>